<dbReference type="PANTHER" id="PTHR46658:SF1">
    <property type="entry name" value="CYS OR MET METABOLISM PYRIDOXAL-PHOSPHATE-DEPENDENT ENZYME"/>
    <property type="match status" value="1"/>
</dbReference>
<dbReference type="InterPro" id="IPR009651">
    <property type="entry name" value="Met_g_lyase_put"/>
</dbReference>
<dbReference type="PANTHER" id="PTHR46658">
    <property type="entry name" value="CYS OR MET METABOLISM PYRIDOXAL-PHOSPHATE-DEPENDENT ENZYME"/>
    <property type="match status" value="1"/>
</dbReference>
<dbReference type="Gene3D" id="3.40.640.10">
    <property type="entry name" value="Type I PLP-dependent aspartate aminotransferase-like (Major domain)"/>
    <property type="match status" value="1"/>
</dbReference>
<dbReference type="AlphaFoldDB" id="W1XXU0"/>
<comment type="caution">
    <text evidence="1">The sequence shown here is derived from an EMBL/GenBank/DDBJ whole genome shotgun (WGS) entry which is preliminary data.</text>
</comment>
<organism evidence="1">
    <name type="scientific">human gut metagenome</name>
    <dbReference type="NCBI Taxonomy" id="408170"/>
    <lineage>
        <taxon>unclassified sequences</taxon>
        <taxon>metagenomes</taxon>
        <taxon>organismal metagenomes</taxon>
    </lineage>
</organism>
<dbReference type="Pfam" id="PF06838">
    <property type="entry name" value="Met_gamma_lyase"/>
    <property type="match status" value="1"/>
</dbReference>
<proteinExistence type="predicted"/>
<reference evidence="1" key="1">
    <citation type="submission" date="2013-12" db="EMBL/GenBank/DDBJ databases">
        <title>A Varibaculum cambriense genome reconstructed from a premature infant gut community with otherwise low bacterial novelty that shifts toward anaerobic metabolism during the third week of life.</title>
        <authorList>
            <person name="Brown C.T."/>
            <person name="Sharon I."/>
            <person name="Thomas B.C."/>
            <person name="Castelle C.J."/>
            <person name="Morowitz M.J."/>
            <person name="Banfield J.F."/>
        </authorList>
    </citation>
    <scope>NUCLEOTIDE SEQUENCE</scope>
</reference>
<sequence>GLSKKKNPGSLDEYGITTDVIDLDKEGNFRIDAIKDALKSDTSIKLIHIQRSTGYASRKSFLVSQIAEVISCIRAKHHSGSLS</sequence>
<dbReference type="InterPro" id="IPR015421">
    <property type="entry name" value="PyrdxlP-dep_Trfase_major"/>
</dbReference>
<accession>W1XXU0</accession>
<gene>
    <name evidence="1" type="ORF">Q604_UNBC11881G0001</name>
</gene>
<evidence type="ECO:0000313" key="1">
    <source>
        <dbReference type="EMBL" id="ETJ33669.1"/>
    </source>
</evidence>
<feature type="non-terminal residue" evidence="1">
    <location>
        <position position="83"/>
    </location>
</feature>
<name>W1XXU0_9ZZZZ</name>
<dbReference type="EMBL" id="AZMM01011881">
    <property type="protein sequence ID" value="ETJ33669.1"/>
    <property type="molecule type" value="Genomic_DNA"/>
</dbReference>
<protein>
    <submittedName>
        <fullName evidence="1">Aluminum resistance protein</fullName>
    </submittedName>
</protein>
<feature type="non-terminal residue" evidence="1">
    <location>
        <position position="1"/>
    </location>
</feature>